<evidence type="ECO:0000259" key="8">
    <source>
        <dbReference type="Pfam" id="PF00924"/>
    </source>
</evidence>
<name>A0ABT9FEW6_9GAMM</name>
<feature type="transmembrane region" description="Helical" evidence="7">
    <location>
        <begin position="131"/>
        <end position="150"/>
    </location>
</feature>
<keyword evidence="7" id="KW-0407">Ion channel</keyword>
<dbReference type="PANTHER" id="PTHR30221:SF1">
    <property type="entry name" value="SMALL-CONDUCTANCE MECHANOSENSITIVE CHANNEL"/>
    <property type="match status" value="1"/>
</dbReference>
<keyword evidence="3" id="KW-1003">Cell membrane</keyword>
<dbReference type="SUPFAM" id="SSF50182">
    <property type="entry name" value="Sm-like ribonucleoproteins"/>
    <property type="match status" value="1"/>
</dbReference>
<dbReference type="Gene3D" id="2.30.30.60">
    <property type="match status" value="1"/>
</dbReference>
<keyword evidence="4 7" id="KW-0812">Transmembrane</keyword>
<dbReference type="Proteomes" id="UP001177212">
    <property type="component" value="Unassembled WGS sequence"/>
</dbReference>
<evidence type="ECO:0000256" key="4">
    <source>
        <dbReference type="ARBA" id="ARBA00022692"/>
    </source>
</evidence>
<evidence type="ECO:0000259" key="9">
    <source>
        <dbReference type="Pfam" id="PF21082"/>
    </source>
</evidence>
<comment type="subcellular location">
    <subcellularLocation>
        <location evidence="7">Cell inner membrane</location>
        <topology evidence="7">Multi-pass membrane protein</topology>
    </subcellularLocation>
    <subcellularLocation>
        <location evidence="1">Cell membrane</location>
        <topology evidence="1">Multi-pass membrane protein</topology>
    </subcellularLocation>
</comment>
<organism evidence="11 12">
    <name type="scientific">Pseudoalteromonas marina</name>
    <dbReference type="NCBI Taxonomy" id="267375"/>
    <lineage>
        <taxon>Bacteria</taxon>
        <taxon>Pseudomonadati</taxon>
        <taxon>Pseudomonadota</taxon>
        <taxon>Gammaproteobacteria</taxon>
        <taxon>Alteromonadales</taxon>
        <taxon>Pseudoalteromonadaceae</taxon>
        <taxon>Pseudoalteromonas</taxon>
    </lineage>
</organism>
<evidence type="ECO:0000313" key="12">
    <source>
        <dbReference type="Proteomes" id="UP001177212"/>
    </source>
</evidence>
<feature type="domain" description="Mechanosensitive ion channel MscS" evidence="8">
    <location>
        <begin position="178"/>
        <end position="242"/>
    </location>
</feature>
<dbReference type="SUPFAM" id="SSF82689">
    <property type="entry name" value="Mechanosensitive channel protein MscS (YggB), C-terminal domain"/>
    <property type="match status" value="1"/>
</dbReference>
<evidence type="ECO:0000259" key="10">
    <source>
        <dbReference type="Pfam" id="PF21088"/>
    </source>
</evidence>
<accession>A0ABT9FEW6</accession>
<feature type="transmembrane region" description="Helical" evidence="7">
    <location>
        <begin position="94"/>
        <end position="119"/>
    </location>
</feature>
<dbReference type="Gene3D" id="3.30.70.100">
    <property type="match status" value="1"/>
</dbReference>
<evidence type="ECO:0000256" key="2">
    <source>
        <dbReference type="ARBA" id="ARBA00008017"/>
    </source>
</evidence>
<sequence length="359" mass="40961">MLKNTLDVINNTPWLSTVAYLSIITILLFFIRFFIMYWLQKWTSKTTFTFDTLLLDSISKPLTLCTFIVLITILEHDTFVIDPELAKRIPFNSINIVLALLALIFFLNHFIIGTVNHYAKQSAVIFNSQSIIKGVIRVTLFSVGLLVLLGTLGISITPIIASLGITSLAVALALQPTLENFFSGVQLVIDKPIRVGDFIELESKEQGFVEKIGWRSTWVKMLPNNMIIIPNSQLSKSRIINYFYPEKELSVPVDVSVHYSSDLEFVEQVTLEVARQVLIDHEWGVDDYNTFVVYHTFDNSSINFTVMLRAKEYFNRFWVKSAFIKALHKRYNQEGIVIPFPITAINTSQEAANFNSDKK</sequence>
<dbReference type="InterPro" id="IPR011066">
    <property type="entry name" value="MscS_channel_C_sf"/>
</dbReference>
<feature type="domain" description="Mechanosensitive ion channel MscS C-terminal" evidence="9">
    <location>
        <begin position="253"/>
        <end position="337"/>
    </location>
</feature>
<dbReference type="InterPro" id="IPR006685">
    <property type="entry name" value="MscS_channel_2nd"/>
</dbReference>
<evidence type="ECO:0000313" key="11">
    <source>
        <dbReference type="EMBL" id="MDP2565026.1"/>
    </source>
</evidence>
<evidence type="ECO:0000256" key="1">
    <source>
        <dbReference type="ARBA" id="ARBA00004651"/>
    </source>
</evidence>
<dbReference type="Pfam" id="PF00924">
    <property type="entry name" value="MS_channel_2nd"/>
    <property type="match status" value="1"/>
</dbReference>
<comment type="function">
    <text evidence="7">Mechanosensitive channel that participates in the regulation of osmotic pressure changes within the cell, opening in response to stretch forces in the membrane lipid bilayer, without the need for other proteins. Contributes to normal resistance to hypoosmotic shock. Forms an ion channel of 1.0 nanosiemens conductance with a slight preference for anions.</text>
</comment>
<dbReference type="RefSeq" id="WP_305472083.1">
    <property type="nucleotide sequence ID" value="NZ_JAUYVT010000008.1"/>
</dbReference>
<dbReference type="InterPro" id="IPR049142">
    <property type="entry name" value="MS_channel_1st"/>
</dbReference>
<feature type="domain" description="Mechanosensitive ion channel transmembrane helices 2/3" evidence="10">
    <location>
        <begin position="134"/>
        <end position="175"/>
    </location>
</feature>
<dbReference type="Pfam" id="PF21082">
    <property type="entry name" value="MS_channel_3rd"/>
    <property type="match status" value="1"/>
</dbReference>
<proteinExistence type="inferred from homology"/>
<dbReference type="InterPro" id="IPR049278">
    <property type="entry name" value="MS_channel_C"/>
</dbReference>
<keyword evidence="7" id="KW-0813">Transport</keyword>
<dbReference type="Gene3D" id="1.10.287.1260">
    <property type="match status" value="1"/>
</dbReference>
<keyword evidence="6 7" id="KW-0472">Membrane</keyword>
<comment type="similarity">
    <text evidence="2 7">Belongs to the MscS (TC 1.A.23) family.</text>
</comment>
<dbReference type="Pfam" id="PF21088">
    <property type="entry name" value="MS_channel_1st"/>
    <property type="match status" value="1"/>
</dbReference>
<evidence type="ECO:0000256" key="3">
    <source>
        <dbReference type="ARBA" id="ARBA00022475"/>
    </source>
</evidence>
<comment type="subunit">
    <text evidence="7">Homoheptamer.</text>
</comment>
<keyword evidence="5 7" id="KW-1133">Transmembrane helix</keyword>
<evidence type="ECO:0000256" key="6">
    <source>
        <dbReference type="ARBA" id="ARBA00023136"/>
    </source>
</evidence>
<evidence type="ECO:0000256" key="7">
    <source>
        <dbReference type="RuleBase" id="RU369025"/>
    </source>
</evidence>
<dbReference type="SUPFAM" id="SSF82861">
    <property type="entry name" value="Mechanosensitive channel protein MscS (YggB), transmembrane region"/>
    <property type="match status" value="1"/>
</dbReference>
<feature type="transmembrane region" description="Helical" evidence="7">
    <location>
        <begin position="20"/>
        <end position="40"/>
    </location>
</feature>
<dbReference type="InterPro" id="IPR011014">
    <property type="entry name" value="MscS_channel_TM-2"/>
</dbReference>
<keyword evidence="7" id="KW-0997">Cell inner membrane</keyword>
<keyword evidence="12" id="KW-1185">Reference proteome</keyword>
<comment type="caution">
    <text evidence="11">The sequence shown here is derived from an EMBL/GenBank/DDBJ whole genome shotgun (WGS) entry which is preliminary data.</text>
</comment>
<dbReference type="PANTHER" id="PTHR30221">
    <property type="entry name" value="SMALL-CONDUCTANCE MECHANOSENSITIVE CHANNEL"/>
    <property type="match status" value="1"/>
</dbReference>
<protein>
    <recommendedName>
        <fullName evidence="7">Small-conductance mechanosensitive channel</fullName>
    </recommendedName>
</protein>
<dbReference type="InterPro" id="IPR045275">
    <property type="entry name" value="MscS_archaea/bacteria_type"/>
</dbReference>
<feature type="transmembrane region" description="Helical" evidence="7">
    <location>
        <begin position="52"/>
        <end position="74"/>
    </location>
</feature>
<reference evidence="11" key="1">
    <citation type="submission" date="2023-07" db="EMBL/GenBank/DDBJ databases">
        <title>Genome content predicts the carbon catabolic preferences of heterotrophic bacteria.</title>
        <authorList>
            <person name="Gralka M."/>
        </authorList>
    </citation>
    <scope>NUCLEOTIDE SEQUENCE</scope>
    <source>
        <strain evidence="11">4G09</strain>
    </source>
</reference>
<dbReference type="InterPro" id="IPR010920">
    <property type="entry name" value="LSM_dom_sf"/>
</dbReference>
<evidence type="ECO:0000256" key="5">
    <source>
        <dbReference type="ARBA" id="ARBA00022989"/>
    </source>
</evidence>
<dbReference type="EMBL" id="JAUYVT010000008">
    <property type="protein sequence ID" value="MDP2565026.1"/>
    <property type="molecule type" value="Genomic_DNA"/>
</dbReference>
<gene>
    <name evidence="11" type="ORF">Q8W34_10305</name>
</gene>
<dbReference type="InterPro" id="IPR023408">
    <property type="entry name" value="MscS_beta-dom_sf"/>
</dbReference>
<keyword evidence="7" id="KW-0406">Ion transport</keyword>